<feature type="region of interest" description="Disordered" evidence="7">
    <location>
        <begin position="720"/>
        <end position="792"/>
    </location>
</feature>
<feature type="compositionally biased region" description="Polar residues" evidence="7">
    <location>
        <begin position="227"/>
        <end position="243"/>
    </location>
</feature>
<dbReference type="InterPro" id="IPR011011">
    <property type="entry name" value="Znf_FYVE_PHD"/>
</dbReference>
<dbReference type="InterPro" id="IPR019787">
    <property type="entry name" value="Znf_PHD-finger"/>
</dbReference>
<feature type="domain" description="PHD-type" evidence="9">
    <location>
        <begin position="489"/>
        <end position="540"/>
    </location>
</feature>
<dbReference type="SMART" id="SM00249">
    <property type="entry name" value="PHD"/>
    <property type="match status" value="1"/>
</dbReference>
<evidence type="ECO:0000256" key="5">
    <source>
        <dbReference type="ARBA" id="ARBA00023163"/>
    </source>
</evidence>
<evidence type="ECO:0000256" key="7">
    <source>
        <dbReference type="SAM" id="MobiDB-lite"/>
    </source>
</evidence>
<dbReference type="InterPro" id="IPR049914">
    <property type="entry name" value="PHD1-3/5-6"/>
</dbReference>
<evidence type="ECO:0000259" key="9">
    <source>
        <dbReference type="PROSITE" id="PS50016"/>
    </source>
</evidence>
<keyword evidence="4" id="KW-0805">Transcription regulation</keyword>
<dbReference type="GO" id="GO:0140566">
    <property type="term" value="F:histone reader activity"/>
    <property type="evidence" value="ECO:0007669"/>
    <property type="project" value="InterPro"/>
</dbReference>
<dbReference type="SUPFAM" id="SSF57903">
    <property type="entry name" value="FYVE/PHD zinc finger"/>
    <property type="match status" value="1"/>
</dbReference>
<feature type="compositionally biased region" description="Polar residues" evidence="7">
    <location>
        <begin position="986"/>
        <end position="1001"/>
    </location>
</feature>
<proteinExistence type="predicted"/>
<feature type="compositionally biased region" description="Low complexity" evidence="7">
    <location>
        <begin position="175"/>
        <end position="190"/>
    </location>
</feature>
<evidence type="ECO:0000256" key="1">
    <source>
        <dbReference type="ARBA" id="ARBA00022723"/>
    </source>
</evidence>
<accession>A0A8D7APB7</accession>
<feature type="region of interest" description="Disordered" evidence="7">
    <location>
        <begin position="227"/>
        <end position="271"/>
    </location>
</feature>
<feature type="chain" id="PRO_5034754724" evidence="8">
    <location>
        <begin position="17"/>
        <end position="1719"/>
    </location>
</feature>
<keyword evidence="2 6" id="KW-0863">Zinc-finger</keyword>
<keyword evidence="8" id="KW-0732">Signal</keyword>
<feature type="compositionally biased region" description="Basic and acidic residues" evidence="7">
    <location>
        <begin position="778"/>
        <end position="788"/>
    </location>
</feature>
<dbReference type="PROSITE" id="PS50016">
    <property type="entry name" value="ZF_PHD_2"/>
    <property type="match status" value="1"/>
</dbReference>
<feature type="region of interest" description="Disordered" evidence="7">
    <location>
        <begin position="880"/>
        <end position="915"/>
    </location>
</feature>
<name>A0A8D7APB7_MUSAM</name>
<dbReference type="Pfam" id="PF00628">
    <property type="entry name" value="PHD"/>
    <property type="match status" value="1"/>
</dbReference>
<evidence type="ECO:0000256" key="3">
    <source>
        <dbReference type="ARBA" id="ARBA00022833"/>
    </source>
</evidence>
<feature type="region of interest" description="Disordered" evidence="7">
    <location>
        <begin position="451"/>
        <end position="475"/>
    </location>
</feature>
<dbReference type="GO" id="GO:0008270">
    <property type="term" value="F:zinc ion binding"/>
    <property type="evidence" value="ECO:0007669"/>
    <property type="project" value="UniProtKB-KW"/>
</dbReference>
<gene>
    <name evidence="10" type="ORF">GSMUA_190000.1</name>
</gene>
<dbReference type="Gene3D" id="3.30.40.10">
    <property type="entry name" value="Zinc/RING finger domain, C3HC4 (zinc finger)"/>
    <property type="match status" value="1"/>
</dbReference>
<dbReference type="PANTHER" id="PTHR33304:SF61">
    <property type="entry name" value="RING_FYVE_PHD ZINC FINGER SUPERFAMILY PROTEIN"/>
    <property type="match status" value="1"/>
</dbReference>
<feature type="region of interest" description="Disordered" evidence="7">
    <location>
        <begin position="817"/>
        <end position="863"/>
    </location>
</feature>
<sequence length="1719" mass="189196">MDTFFVLILLLQTSFAFFKIFEHISVSIDIGISHSSCVFFFCNTGSVKSFGPRIWSTLNYVCNFCAYETCETTYTWPSLCVATQGNFLLETKCLNILEDHHTGAEPGTCNVCSALCSSCLHFSRLSPPMESKIEGGPSGISSRKEDDSCSYIATSSHVVKSRVYDKQKSACSETSHLLSSSSSHDSSIENSEIKETFRESVEHDASENVVISSKVTLDTVEDNNYLQEQTSSTPGSPFSSNGSKPADLQQGKTSDITEEKHRRQCPLENDSHVYKDANSAIHSHLGESYDKVISRSTDGLLVKNDEKEIQKEAADDCNNSEVEEDKRSEGNGNYSVKISATCSLRDDILCQKADGIEDPHSSSNTSLKVQLTDSDSLKKGSLTQCSIDDEKFPINRKLVAGNVDVRKDISHGTSKEDNGDSQPQLVSSTADVFLGTEKGDNSRFQPHEEIKGITDVEQPDIPKPTSPISWQPLQPNSECEISAEIEDDVKVCDICGDSGQEELLAICSRCSDGAEHTYCMRIMLDKVPEGEWLCEECQLKEAENQMKGKSEAQFEAVEAPCLDTDRQNIESTSKSLPCVENKAVDPDIKIDNKELGSSISSKMKGENSEATSVTKEKIFEACSPSTGTSIPSKPNLLSHENSFSKPDFVQVKPSALITSCSQSEGISRPVAHSKTSSDPDASKPHAHIEPPRGPLSKSVSFNNLKVPKVKQLLVSIPQNKKMIKESNSSSSRKGPSQTITKSASFRNESSIVPSVKTMSKSQSLNSPQPDNPRGVQQVKERSVVDKKTSTSNCRFVNPSVSATSVFSPKINSKVQQYDDKLKRASDSSNTGNNRVSIDATTNEVKQQPSSCLSRASGRTSSMRLCKNEDQKLFQLVPKVLRQSNEPQPAELTHRDDKTKDHTSLSNSRQGASVGDRLQHFQRCKETDHSAQFCAVDKLRMSAVKPSSEQSLRDMDNRSIKSKDAVEVLSWKFGTKRSVRSPDQSEEVSLSGTDVNSESTSSDFTSNFLSSGNLPMVEGAADVHNFSKATNSIHMKQKMDDHKKTIICSREGASLDAADDLNMKPIIQILLDQASFPTHPLKASVIPELEYIWQGAFEVLRTAKPPALFDGIQAHLSAYVSPKALEVATHFPCKVQLEEVPRLISWPLQFYENSPKEENIALFFFAKDTESYDKYYWKLLENMLKNDLALIGNIDAVELLIFPSNVLPENSQRWNKLFYLWGVFRGRNKRSFTNLPDLEKKPSISNLKLEPTVRDLPTPAVSGLCSSIDISDENSQKLSRSDRSPKAKSSKFGNCIDLQNIPTSGDENEVLNSEQPLVQKTFHQAIADDKVLTEQASCSLPASCSLKNISQLPSVAIAYPEPNPQIPCVPLAYPELKPNINSGPVGYSEPKLQIDIERLPIEMENEPTSLDKLANDLDSKNDSEHHVHASGTKISNCEDPANLFSLNCCQAGNETDLQRIKQKENFITSEVVLYSQRSENVVQVDSLSWESKPNRKRAQPSSVEMIRNSAGHMLKPTADAMQWKDEASCTSLSAEQHKKTRLDNGGHAACRLKEETLSSKLSSKIQPLPSGLINDSVYHENVSESLRNAERYFPIDLSRATSAKEDKLIYVLSSDDEDSPESSAPDLELALGGNRGPIKQDTLPLLSTQVVQGNLDKMPATAVDDGDGSTALLSLSLAFPSSDRAQTAKPISQTQQLLPDKPCINTSLLLFGGYADSEHI</sequence>
<dbReference type="PANTHER" id="PTHR33304">
    <property type="match status" value="1"/>
</dbReference>
<keyword evidence="3" id="KW-0862">Zinc</keyword>
<feature type="region of interest" description="Disordered" evidence="7">
    <location>
        <begin position="311"/>
        <end position="334"/>
    </location>
</feature>
<feature type="region of interest" description="Disordered" evidence="7">
    <location>
        <begin position="660"/>
        <end position="701"/>
    </location>
</feature>
<feature type="signal peptide" evidence="8">
    <location>
        <begin position="1"/>
        <end position="16"/>
    </location>
</feature>
<dbReference type="Pfam" id="PF23121">
    <property type="entry name" value="SPOC_AIPP2"/>
    <property type="match status" value="1"/>
</dbReference>
<feature type="compositionally biased region" description="Basic and acidic residues" evidence="7">
    <location>
        <begin position="891"/>
        <end position="902"/>
    </location>
</feature>
<feature type="region of interest" description="Disordered" evidence="7">
    <location>
        <begin position="175"/>
        <end position="205"/>
    </location>
</feature>
<organism evidence="10">
    <name type="scientific">Musa acuminata subsp. malaccensis</name>
    <name type="common">Wild banana</name>
    <name type="synonym">Musa malaccensis</name>
    <dbReference type="NCBI Taxonomy" id="214687"/>
    <lineage>
        <taxon>Eukaryota</taxon>
        <taxon>Viridiplantae</taxon>
        <taxon>Streptophyta</taxon>
        <taxon>Embryophyta</taxon>
        <taxon>Tracheophyta</taxon>
        <taxon>Spermatophyta</taxon>
        <taxon>Magnoliopsida</taxon>
        <taxon>Liliopsida</taxon>
        <taxon>Zingiberales</taxon>
        <taxon>Musaceae</taxon>
        <taxon>Musa</taxon>
    </lineage>
</organism>
<feature type="compositionally biased region" description="Polar residues" evidence="7">
    <location>
        <begin position="725"/>
        <end position="768"/>
    </location>
</feature>
<evidence type="ECO:0000256" key="8">
    <source>
        <dbReference type="SAM" id="SignalP"/>
    </source>
</evidence>
<evidence type="ECO:0000256" key="6">
    <source>
        <dbReference type="PROSITE-ProRule" id="PRU00146"/>
    </source>
</evidence>
<keyword evidence="5" id="KW-0804">Transcription</keyword>
<evidence type="ECO:0000313" key="10">
    <source>
        <dbReference type="EMBL" id="CAG1851566.1"/>
    </source>
</evidence>
<protein>
    <submittedName>
        <fullName evidence="10">(wild Malaysian banana) hypothetical protein</fullName>
    </submittedName>
</protein>
<feature type="region of interest" description="Disordered" evidence="7">
    <location>
        <begin position="975"/>
        <end position="1001"/>
    </location>
</feature>
<dbReference type="InterPro" id="IPR001965">
    <property type="entry name" value="Znf_PHD"/>
</dbReference>
<reference evidence="10" key="1">
    <citation type="submission" date="2021-03" db="EMBL/GenBank/DDBJ databases">
        <authorList>
            <consortium name="Genoscope - CEA"/>
            <person name="William W."/>
        </authorList>
    </citation>
    <scope>NUCLEOTIDE SEQUENCE</scope>
    <source>
        <strain evidence="10">Doubled-haploid Pahang</strain>
    </source>
</reference>
<keyword evidence="1" id="KW-0479">Metal-binding</keyword>
<dbReference type="InterPro" id="IPR013083">
    <property type="entry name" value="Znf_RING/FYVE/PHD"/>
</dbReference>
<evidence type="ECO:0000256" key="2">
    <source>
        <dbReference type="ARBA" id="ARBA00022771"/>
    </source>
</evidence>
<dbReference type="EMBL" id="HG996468">
    <property type="protein sequence ID" value="CAG1851566.1"/>
    <property type="molecule type" value="Genomic_DNA"/>
</dbReference>
<feature type="compositionally biased region" description="Basic and acidic residues" evidence="7">
    <location>
        <begin position="191"/>
        <end position="205"/>
    </location>
</feature>
<feature type="compositionally biased region" description="Polar residues" evidence="7">
    <location>
        <begin position="466"/>
        <end position="475"/>
    </location>
</feature>
<feature type="compositionally biased region" description="Polar residues" evidence="7">
    <location>
        <begin position="826"/>
        <end position="862"/>
    </location>
</feature>
<dbReference type="InterPro" id="IPR056280">
    <property type="entry name" value="AIPP2-like_SPOC"/>
</dbReference>
<feature type="compositionally biased region" description="Basic and acidic residues" evidence="7">
    <location>
        <begin position="675"/>
        <end position="690"/>
    </location>
</feature>
<dbReference type="GO" id="GO:0034244">
    <property type="term" value="P:negative regulation of transcription elongation by RNA polymerase II"/>
    <property type="evidence" value="ECO:0007669"/>
    <property type="project" value="InterPro"/>
</dbReference>
<evidence type="ECO:0000256" key="4">
    <source>
        <dbReference type="ARBA" id="ARBA00023015"/>
    </source>
</evidence>